<keyword evidence="1" id="KW-0472">Membrane</keyword>
<feature type="transmembrane region" description="Helical" evidence="1">
    <location>
        <begin position="53"/>
        <end position="78"/>
    </location>
</feature>
<keyword evidence="1" id="KW-1133">Transmembrane helix</keyword>
<organism evidence="2">
    <name type="scientific">Mycobacterium sp. (strain JLS)</name>
    <dbReference type="NCBI Taxonomy" id="164757"/>
    <lineage>
        <taxon>Bacteria</taxon>
        <taxon>Bacillati</taxon>
        <taxon>Actinomycetota</taxon>
        <taxon>Actinomycetes</taxon>
        <taxon>Mycobacteriales</taxon>
        <taxon>Mycobacteriaceae</taxon>
        <taxon>Mycobacterium</taxon>
    </lineage>
</organism>
<name>A0A5Q5CLG5_MYCSJ</name>
<sequence>MMTRVEANFIGKSPDTPRQVCAVKLPSAGQTLVGTGLHHVAAKLDVRGGMITAMSVFAAIAAVVALIISVVNFGLGFYDRRRATIRIDDAARRSVRMENRKKLDAVLEQARQVVTELKKQVGPAGAPVPEPFREPDEDKMDAVSAGFAAHQTVVNPDLKAPTINLLHPPLYRLKRDWTRAWNVAQRIGPRNTSSDWKEASDRLRQRLETCTREIDDLQAWLASMG</sequence>
<evidence type="ECO:0000313" key="2">
    <source>
        <dbReference type="EMBL" id="ABO00103.1"/>
    </source>
</evidence>
<accession>A0A5Q5CLG5</accession>
<gene>
    <name evidence="2" type="ordered locus">Mjls_4331</name>
</gene>
<dbReference type="AlphaFoldDB" id="A0A5Q5CLG5"/>
<dbReference type="KEGG" id="mjl:Mjls_4331"/>
<keyword evidence="1" id="KW-0812">Transmembrane</keyword>
<proteinExistence type="predicted"/>
<dbReference type="EMBL" id="CP000580">
    <property type="protein sequence ID" value="ABO00103.1"/>
    <property type="molecule type" value="Genomic_DNA"/>
</dbReference>
<protein>
    <submittedName>
        <fullName evidence="2">Uncharacterized protein</fullName>
    </submittedName>
</protein>
<evidence type="ECO:0000256" key="1">
    <source>
        <dbReference type="SAM" id="Phobius"/>
    </source>
</evidence>
<reference evidence="2" key="1">
    <citation type="submission" date="2007-02" db="EMBL/GenBank/DDBJ databases">
        <title>Complete sequence of Mycobacterium sp. JLS.</title>
        <authorList>
            <consortium name="US DOE Joint Genome Institute"/>
            <person name="Copeland A."/>
            <person name="Lucas S."/>
            <person name="Lapidus A."/>
            <person name="Barry K."/>
            <person name="Detter J.C."/>
            <person name="Glavina del Rio T."/>
            <person name="Hammon N."/>
            <person name="Israni S."/>
            <person name="Dalin E."/>
            <person name="Tice H."/>
            <person name="Pitluck S."/>
            <person name="Chain P."/>
            <person name="Malfatti S."/>
            <person name="Shin M."/>
            <person name="Vergez L."/>
            <person name="Schmutz J."/>
            <person name="Larimer F."/>
            <person name="Land M."/>
            <person name="Hauser L."/>
            <person name="Kyrpides N."/>
            <person name="Mikhailova N."/>
            <person name="Miller C.D."/>
            <person name="Anderson A.J."/>
            <person name="Sims R.C."/>
            <person name="Richardson P."/>
        </authorList>
    </citation>
    <scope>NUCLEOTIDE SEQUENCE [LARGE SCALE GENOMIC DNA]</scope>
    <source>
        <strain evidence="2">JLS</strain>
    </source>
</reference>